<organism evidence="1 2">
    <name type="scientific">Plesiomonas shigelloides 302-73</name>
    <dbReference type="NCBI Taxonomy" id="1315976"/>
    <lineage>
        <taxon>Bacteria</taxon>
        <taxon>Pseudomonadati</taxon>
        <taxon>Pseudomonadota</taxon>
        <taxon>Gammaproteobacteria</taxon>
        <taxon>Enterobacterales</taxon>
        <taxon>Enterobacteriaceae</taxon>
        <taxon>Plesiomonas</taxon>
    </lineage>
</organism>
<evidence type="ECO:0000313" key="1">
    <source>
        <dbReference type="EMBL" id="EON90331.1"/>
    </source>
</evidence>
<dbReference type="GO" id="GO:0004638">
    <property type="term" value="F:phosphoribosylaminoimidazole carboxylase activity"/>
    <property type="evidence" value="ECO:0007669"/>
    <property type="project" value="UniProtKB-EC"/>
</dbReference>
<name>R8AVK8_PLESH</name>
<reference evidence="1 2" key="1">
    <citation type="journal article" date="2013" name="Genome Announc.">
        <title>Genome Sequence of Plesiomonas shigelloides Strain 302-73 (Serotype O1).</title>
        <authorList>
            <person name="Pique N."/>
            <person name="Aquilini E."/>
            <person name="Alioto T."/>
            <person name="Minana-Galbis D."/>
            <person name="Tomas J.M."/>
        </authorList>
    </citation>
    <scope>NUCLEOTIDE SEQUENCE [LARGE SCALE GENOMIC DNA]</scope>
    <source>
        <strain evidence="1 2">302-73</strain>
    </source>
</reference>
<dbReference type="Gene3D" id="3.40.50.20">
    <property type="match status" value="1"/>
</dbReference>
<protein>
    <submittedName>
        <fullName evidence="1">Phosphoribosylaminoimidazole carboxylase ATPase subunit</fullName>
        <ecNumber evidence="1">4.1.1.21</ecNumber>
    </submittedName>
</protein>
<accession>R8AVK8</accession>
<dbReference type="SUPFAM" id="SSF52440">
    <property type="entry name" value="PreATP-grasp domain"/>
    <property type="match status" value="1"/>
</dbReference>
<comment type="caution">
    <text evidence="1">The sequence shown here is derived from an EMBL/GenBank/DDBJ whole genome shotgun (WGS) entry which is preliminary data.</text>
</comment>
<sequence length="43" mass="4618">MKPVWVLGNGQLGNMLQQAAAPLAISVNRAGLMTPHRSCQTTR</sequence>
<proteinExistence type="predicted"/>
<keyword evidence="1" id="KW-0456">Lyase</keyword>
<dbReference type="PATRIC" id="fig|1315976.3.peg.449"/>
<gene>
    <name evidence="1" type="ORF">PLESHI_02347</name>
</gene>
<dbReference type="AlphaFoldDB" id="R8AVK8"/>
<dbReference type="InterPro" id="IPR016185">
    <property type="entry name" value="PreATP-grasp_dom_sf"/>
</dbReference>
<dbReference type="Proteomes" id="UP000014012">
    <property type="component" value="Unassembled WGS sequence"/>
</dbReference>
<dbReference type="EMBL" id="AQQO01000021">
    <property type="protein sequence ID" value="EON90331.1"/>
    <property type="molecule type" value="Genomic_DNA"/>
</dbReference>
<keyword evidence="2" id="KW-1185">Reference proteome</keyword>
<evidence type="ECO:0000313" key="2">
    <source>
        <dbReference type="Proteomes" id="UP000014012"/>
    </source>
</evidence>
<dbReference type="HOGENOM" id="CLU_3237464_0_0_6"/>
<dbReference type="EC" id="4.1.1.21" evidence="1"/>